<dbReference type="InterPro" id="IPR036412">
    <property type="entry name" value="HAD-like_sf"/>
</dbReference>
<reference evidence="2" key="1">
    <citation type="journal article" date="2019" name="Int. J. Syst. Evol. Microbiol.">
        <title>The Global Catalogue of Microorganisms (GCM) 10K type strain sequencing project: providing services to taxonomists for standard genome sequencing and annotation.</title>
        <authorList>
            <consortium name="The Broad Institute Genomics Platform"/>
            <consortium name="The Broad Institute Genome Sequencing Center for Infectious Disease"/>
            <person name="Wu L."/>
            <person name="Ma J."/>
        </authorList>
    </citation>
    <scope>NUCLEOTIDE SEQUENCE [LARGE SCALE GENOMIC DNA]</scope>
    <source>
        <strain evidence="2">JCM 17250</strain>
    </source>
</reference>
<dbReference type="PANTHER" id="PTHR10000:SF55">
    <property type="entry name" value="5-AMINO-6-(5-PHOSPHO-D-RIBITYLAMINO)URACIL PHOSPHATASE YCSE"/>
    <property type="match status" value="1"/>
</dbReference>
<dbReference type="RefSeq" id="WP_344913287.1">
    <property type="nucleotide sequence ID" value="NZ_BAABDL010000123.1"/>
</dbReference>
<evidence type="ECO:0000313" key="1">
    <source>
        <dbReference type="EMBL" id="GAA4077565.1"/>
    </source>
</evidence>
<keyword evidence="2" id="KW-1185">Reference proteome</keyword>
<dbReference type="InterPro" id="IPR006379">
    <property type="entry name" value="HAD-SF_hydro_IIB"/>
</dbReference>
<proteinExistence type="predicted"/>
<dbReference type="SFLD" id="SFLDS00003">
    <property type="entry name" value="Haloacid_Dehalogenase"/>
    <property type="match status" value="1"/>
</dbReference>
<dbReference type="GO" id="GO:0016787">
    <property type="term" value="F:hydrolase activity"/>
    <property type="evidence" value="ECO:0007669"/>
    <property type="project" value="UniProtKB-KW"/>
</dbReference>
<dbReference type="Gene3D" id="3.40.50.1000">
    <property type="entry name" value="HAD superfamily/HAD-like"/>
    <property type="match status" value="1"/>
</dbReference>
<protein>
    <submittedName>
        <fullName evidence="1">HAD family hydrolase</fullName>
    </submittedName>
</protein>
<dbReference type="InterPro" id="IPR023214">
    <property type="entry name" value="HAD_sf"/>
</dbReference>
<dbReference type="NCBIfam" id="TIGR00099">
    <property type="entry name" value="Cof-subfamily"/>
    <property type="match status" value="1"/>
</dbReference>
<dbReference type="Gene3D" id="3.30.1240.10">
    <property type="match status" value="1"/>
</dbReference>
<sequence length="284" mass="32281">MQKPKAIFLDMDGTMLNNFNRVTENTKNVIDEIRKLGIYVFIVTGRGKNEIFTTTPEGFEVDGVISSNGMTGYLGDKKLFEYTLPFHVVEAIVKLAQDNQIYYELFPTEGSQIVERQDEPTLLAEMEQPMPDTVGINEWREREEALAGLINWVDKVPTGDYSKFYFFSRSPERMKRWISVLREQKRSLPFSMTSSSLNNVEVMVKGKNKGTGIQNLIDELNISADEILAIGDSYNDESMFKLAGHTVAMKNAPAQVQAMTDEVTAFTNDEEGLYHYLKKILLDN</sequence>
<dbReference type="Proteomes" id="UP001501734">
    <property type="component" value="Unassembled WGS sequence"/>
</dbReference>
<comment type="caution">
    <text evidence="1">The sequence shown here is derived from an EMBL/GenBank/DDBJ whole genome shotgun (WGS) entry which is preliminary data.</text>
</comment>
<dbReference type="SFLD" id="SFLDG01140">
    <property type="entry name" value="C2.B:_Phosphomannomutase_and_P"/>
    <property type="match status" value="1"/>
</dbReference>
<dbReference type="InterPro" id="IPR000150">
    <property type="entry name" value="Cof"/>
</dbReference>
<gene>
    <name evidence="1" type="ORF">GCM10022410_22830</name>
</gene>
<accession>A0ABP7VZW8</accession>
<evidence type="ECO:0000313" key="2">
    <source>
        <dbReference type="Proteomes" id="UP001501734"/>
    </source>
</evidence>
<organism evidence="1 2">
    <name type="scientific">Amphibacillus indicireducens</name>
    <dbReference type="NCBI Taxonomy" id="1076330"/>
    <lineage>
        <taxon>Bacteria</taxon>
        <taxon>Bacillati</taxon>
        <taxon>Bacillota</taxon>
        <taxon>Bacilli</taxon>
        <taxon>Bacillales</taxon>
        <taxon>Bacillaceae</taxon>
        <taxon>Amphibacillus</taxon>
    </lineage>
</organism>
<dbReference type="SUPFAM" id="SSF56784">
    <property type="entry name" value="HAD-like"/>
    <property type="match status" value="1"/>
</dbReference>
<dbReference type="Pfam" id="PF08282">
    <property type="entry name" value="Hydrolase_3"/>
    <property type="match status" value="1"/>
</dbReference>
<keyword evidence="1" id="KW-0378">Hydrolase</keyword>
<dbReference type="PANTHER" id="PTHR10000">
    <property type="entry name" value="PHOSPHOSERINE PHOSPHATASE"/>
    <property type="match status" value="1"/>
</dbReference>
<dbReference type="EMBL" id="BAABDL010000123">
    <property type="protein sequence ID" value="GAA4077565.1"/>
    <property type="molecule type" value="Genomic_DNA"/>
</dbReference>
<name>A0ABP7VZW8_9BACI</name>
<dbReference type="NCBIfam" id="TIGR01484">
    <property type="entry name" value="HAD-SF-IIB"/>
    <property type="match status" value="1"/>
</dbReference>